<dbReference type="AlphaFoldDB" id="A0A0E9QTM1"/>
<reference evidence="1" key="2">
    <citation type="journal article" date="2015" name="Fish Shellfish Immunol.">
        <title>Early steps in the European eel (Anguilla anguilla)-Vibrio vulnificus interaction in the gills: Role of the RtxA13 toxin.</title>
        <authorList>
            <person name="Callol A."/>
            <person name="Pajuelo D."/>
            <person name="Ebbesson L."/>
            <person name="Teles M."/>
            <person name="MacKenzie S."/>
            <person name="Amaro C."/>
        </authorList>
    </citation>
    <scope>NUCLEOTIDE SEQUENCE</scope>
</reference>
<name>A0A0E9QTM1_ANGAN</name>
<protein>
    <submittedName>
        <fullName evidence="1">Uncharacterized protein</fullName>
    </submittedName>
</protein>
<proteinExistence type="predicted"/>
<organism evidence="1">
    <name type="scientific">Anguilla anguilla</name>
    <name type="common">European freshwater eel</name>
    <name type="synonym">Muraena anguilla</name>
    <dbReference type="NCBI Taxonomy" id="7936"/>
    <lineage>
        <taxon>Eukaryota</taxon>
        <taxon>Metazoa</taxon>
        <taxon>Chordata</taxon>
        <taxon>Craniata</taxon>
        <taxon>Vertebrata</taxon>
        <taxon>Euteleostomi</taxon>
        <taxon>Actinopterygii</taxon>
        <taxon>Neopterygii</taxon>
        <taxon>Teleostei</taxon>
        <taxon>Anguilliformes</taxon>
        <taxon>Anguillidae</taxon>
        <taxon>Anguilla</taxon>
    </lineage>
</organism>
<dbReference type="EMBL" id="GBXM01088810">
    <property type="protein sequence ID" value="JAH19767.1"/>
    <property type="molecule type" value="Transcribed_RNA"/>
</dbReference>
<reference evidence="1" key="1">
    <citation type="submission" date="2014-11" db="EMBL/GenBank/DDBJ databases">
        <authorList>
            <person name="Amaro Gonzalez C."/>
        </authorList>
    </citation>
    <scope>NUCLEOTIDE SEQUENCE</scope>
</reference>
<evidence type="ECO:0000313" key="1">
    <source>
        <dbReference type="EMBL" id="JAH19767.1"/>
    </source>
</evidence>
<sequence length="49" mass="5822">MQFFFFTNTGYNTLEFSTCGTVQPKPHEQNIKYKQGFLAETYNLNDMYI</sequence>
<accession>A0A0E9QTM1</accession>